<dbReference type="InterPro" id="IPR043970">
    <property type="entry name" value="FUZ/MON1/HPS1_longin_3"/>
</dbReference>
<dbReference type="InterPro" id="IPR004353">
    <property type="entry name" value="Mon1"/>
</dbReference>
<evidence type="ECO:0000256" key="1">
    <source>
        <dbReference type="ARBA" id="ARBA00008968"/>
    </source>
</evidence>
<dbReference type="PANTHER" id="PTHR13027:SF7">
    <property type="entry name" value="VACUOLAR FUSION PROTEIN MON1 HOMOLOG"/>
    <property type="match status" value="1"/>
</dbReference>
<dbReference type="PRINTS" id="PR01546">
    <property type="entry name" value="YEAST73DUF"/>
</dbReference>
<protein>
    <recommendedName>
        <fullName evidence="2">Vacuolar fusion protein MON1 homolog</fullName>
    </recommendedName>
</protein>
<comment type="function">
    <text evidence="2">Plays an important role in membrane trafficking through the secretory apparatus.</text>
</comment>
<feature type="non-terminal residue" evidence="4">
    <location>
        <position position="1"/>
    </location>
</feature>
<keyword evidence="5" id="KW-1185">Reference proteome</keyword>
<comment type="caution">
    <text evidence="4">The sequence shown here is derived from an EMBL/GenBank/DDBJ whole genome shotgun (WGS) entry which is preliminary data.</text>
</comment>
<gene>
    <name evidence="4" type="ORF">PEVE_00039667</name>
</gene>
<evidence type="ECO:0000313" key="5">
    <source>
        <dbReference type="Proteomes" id="UP001159427"/>
    </source>
</evidence>
<dbReference type="EMBL" id="CALNXI010000702">
    <property type="protein sequence ID" value="CAH3036665.1"/>
    <property type="molecule type" value="Genomic_DNA"/>
</dbReference>
<dbReference type="Pfam" id="PF19038">
    <property type="entry name" value="Fuz_longin_3"/>
    <property type="match status" value="1"/>
</dbReference>
<reference evidence="4 5" key="1">
    <citation type="submission" date="2022-05" db="EMBL/GenBank/DDBJ databases">
        <authorList>
            <consortium name="Genoscope - CEA"/>
            <person name="William W."/>
        </authorList>
    </citation>
    <scope>NUCLEOTIDE SEQUENCE [LARGE SCALE GENOMIC DNA]</scope>
</reference>
<dbReference type="PANTHER" id="PTHR13027">
    <property type="entry name" value="SAND PROTEIN-RELATED"/>
    <property type="match status" value="1"/>
</dbReference>
<evidence type="ECO:0000313" key="4">
    <source>
        <dbReference type="EMBL" id="CAH3036665.1"/>
    </source>
</evidence>
<evidence type="ECO:0000256" key="2">
    <source>
        <dbReference type="RuleBase" id="RU367048"/>
    </source>
</evidence>
<sequence length="51" mass="5925">FFFGQVTSGFELYAAFSPLVTKPDAINAINKLLRWIKREEDRLFILSSQVF</sequence>
<accession>A0ABN8MV43</accession>
<comment type="similarity">
    <text evidence="1 2">Belongs to the MON1/SAND family.</text>
</comment>
<feature type="domain" description="FUZ/MON1/HPS1 third Longin" evidence="3">
    <location>
        <begin position="3"/>
        <end position="40"/>
    </location>
</feature>
<dbReference type="Proteomes" id="UP001159427">
    <property type="component" value="Unassembled WGS sequence"/>
</dbReference>
<evidence type="ECO:0000259" key="3">
    <source>
        <dbReference type="Pfam" id="PF19038"/>
    </source>
</evidence>
<organism evidence="4 5">
    <name type="scientific">Porites evermanni</name>
    <dbReference type="NCBI Taxonomy" id="104178"/>
    <lineage>
        <taxon>Eukaryota</taxon>
        <taxon>Metazoa</taxon>
        <taxon>Cnidaria</taxon>
        <taxon>Anthozoa</taxon>
        <taxon>Hexacorallia</taxon>
        <taxon>Scleractinia</taxon>
        <taxon>Fungiina</taxon>
        <taxon>Poritidae</taxon>
        <taxon>Porites</taxon>
    </lineage>
</organism>
<name>A0ABN8MV43_9CNID</name>
<proteinExistence type="inferred from homology"/>